<dbReference type="EMBL" id="BAAAWD010000031">
    <property type="protein sequence ID" value="GAA3040662.1"/>
    <property type="molecule type" value="Genomic_DNA"/>
</dbReference>
<dbReference type="Pfam" id="PF00440">
    <property type="entry name" value="TetR_N"/>
    <property type="match status" value="1"/>
</dbReference>
<feature type="domain" description="HTH tetR-type" evidence="5">
    <location>
        <begin position="5"/>
        <end position="65"/>
    </location>
</feature>
<sequence length="206" mass="22076">MARAGLTSERVTRAAAELADAVGFENITVSALARSFGVRDASLYSHVRNLQDLRERIALLAAGELADRIAAAVAGRSGKEAMVAFADAYREYALAHPGRYAATQVRLDPAVLARSPAHARNVELTYAMLRAYRLVEPDLTDAGRLLRSTFHGYVTLEAGGGFGHSREVRASWERGLDALHLLLENWPADPSGRQAGASPPGGILEA</sequence>
<proteinExistence type="predicted"/>
<reference evidence="7" key="1">
    <citation type="journal article" date="2019" name="Int. J. Syst. Evol. Microbiol.">
        <title>The Global Catalogue of Microorganisms (GCM) 10K type strain sequencing project: providing services to taxonomists for standard genome sequencing and annotation.</title>
        <authorList>
            <consortium name="The Broad Institute Genomics Platform"/>
            <consortium name="The Broad Institute Genome Sequencing Center for Infectious Disease"/>
            <person name="Wu L."/>
            <person name="Ma J."/>
        </authorList>
    </citation>
    <scope>NUCLEOTIDE SEQUENCE [LARGE SCALE GENOMIC DNA]</scope>
    <source>
        <strain evidence="7">JCM 3106</strain>
    </source>
</reference>
<evidence type="ECO:0000256" key="2">
    <source>
        <dbReference type="ARBA" id="ARBA00023125"/>
    </source>
</evidence>
<accession>A0ABP6LHB7</accession>
<dbReference type="SUPFAM" id="SSF48498">
    <property type="entry name" value="Tetracyclin repressor-like, C-terminal domain"/>
    <property type="match status" value="1"/>
</dbReference>
<protein>
    <submittedName>
        <fullName evidence="6">TetR-like C-terminal domain-containing protein</fullName>
    </submittedName>
</protein>
<feature type="DNA-binding region" description="H-T-H motif" evidence="4">
    <location>
        <begin position="28"/>
        <end position="47"/>
    </location>
</feature>
<keyword evidence="2 4" id="KW-0238">DNA-binding</keyword>
<dbReference type="Proteomes" id="UP001499930">
    <property type="component" value="Unassembled WGS sequence"/>
</dbReference>
<dbReference type="Gene3D" id="1.10.10.60">
    <property type="entry name" value="Homeodomain-like"/>
    <property type="match status" value="1"/>
</dbReference>
<dbReference type="PROSITE" id="PS50977">
    <property type="entry name" value="HTH_TETR_2"/>
    <property type="match status" value="1"/>
</dbReference>
<evidence type="ECO:0000256" key="4">
    <source>
        <dbReference type="PROSITE-ProRule" id="PRU00335"/>
    </source>
</evidence>
<dbReference type="InterPro" id="IPR001647">
    <property type="entry name" value="HTH_TetR"/>
</dbReference>
<keyword evidence="3" id="KW-0804">Transcription</keyword>
<dbReference type="SUPFAM" id="SSF46689">
    <property type="entry name" value="Homeodomain-like"/>
    <property type="match status" value="1"/>
</dbReference>
<evidence type="ECO:0000259" key="5">
    <source>
        <dbReference type="PROSITE" id="PS50977"/>
    </source>
</evidence>
<gene>
    <name evidence="6" type="ORF">GCM10017559_81560</name>
</gene>
<evidence type="ECO:0000313" key="7">
    <source>
        <dbReference type="Proteomes" id="UP001499930"/>
    </source>
</evidence>
<dbReference type="RefSeq" id="WP_344907541.1">
    <property type="nucleotide sequence ID" value="NZ_BAAAWD010000031.1"/>
</dbReference>
<dbReference type="Pfam" id="PF13305">
    <property type="entry name" value="TetR_C_33"/>
    <property type="match status" value="1"/>
</dbReference>
<organism evidence="6 7">
    <name type="scientific">Streptosporangium longisporum</name>
    <dbReference type="NCBI Taxonomy" id="46187"/>
    <lineage>
        <taxon>Bacteria</taxon>
        <taxon>Bacillati</taxon>
        <taxon>Actinomycetota</taxon>
        <taxon>Actinomycetes</taxon>
        <taxon>Streptosporangiales</taxon>
        <taxon>Streptosporangiaceae</taxon>
        <taxon>Streptosporangium</taxon>
    </lineage>
</organism>
<evidence type="ECO:0000313" key="6">
    <source>
        <dbReference type="EMBL" id="GAA3040662.1"/>
    </source>
</evidence>
<keyword evidence="7" id="KW-1185">Reference proteome</keyword>
<evidence type="ECO:0000256" key="1">
    <source>
        <dbReference type="ARBA" id="ARBA00023015"/>
    </source>
</evidence>
<dbReference type="InterPro" id="IPR036271">
    <property type="entry name" value="Tet_transcr_reg_TetR-rel_C_sf"/>
</dbReference>
<comment type="caution">
    <text evidence="6">The sequence shown here is derived from an EMBL/GenBank/DDBJ whole genome shotgun (WGS) entry which is preliminary data.</text>
</comment>
<keyword evidence="1" id="KW-0805">Transcription regulation</keyword>
<dbReference type="InterPro" id="IPR025996">
    <property type="entry name" value="MT1864/Rv1816-like_C"/>
</dbReference>
<dbReference type="Gene3D" id="1.10.357.10">
    <property type="entry name" value="Tetracycline Repressor, domain 2"/>
    <property type="match status" value="1"/>
</dbReference>
<dbReference type="InterPro" id="IPR009057">
    <property type="entry name" value="Homeodomain-like_sf"/>
</dbReference>
<evidence type="ECO:0000256" key="3">
    <source>
        <dbReference type="ARBA" id="ARBA00023163"/>
    </source>
</evidence>
<name>A0ABP6LHB7_9ACTN</name>